<dbReference type="OrthoDB" id="8602814at2"/>
<accession>A0A1V3JRZ9</accession>
<sequence length="146" mass="17777">MKFLKYKDFPQEIVIYPREYVFMTRPEDISEYDYLNGLKKNDIIDFSAFRLTSSDISLGFVSYLFPILQRKWQSSYCELIDDRIDELFLKLAYQDTFEKYLAMIDEEDKKSLLDWLCYLLKYEKEKPFVYGNIDEINSFIDYLDKY</sequence>
<dbReference type="EMBL" id="MLHO01000002">
    <property type="protein sequence ID" value="OOF59568.1"/>
    <property type="molecule type" value="Genomic_DNA"/>
</dbReference>
<organism evidence="1 2">
    <name type="scientific">Rodentibacter genomosp. 2</name>
    <dbReference type="NCBI Taxonomy" id="1908266"/>
    <lineage>
        <taxon>Bacteria</taxon>
        <taxon>Pseudomonadati</taxon>
        <taxon>Pseudomonadota</taxon>
        <taxon>Gammaproteobacteria</taxon>
        <taxon>Pasteurellales</taxon>
        <taxon>Pasteurellaceae</taxon>
        <taxon>Rodentibacter</taxon>
    </lineage>
</organism>
<proteinExistence type="predicted"/>
<name>A0A1V3JRZ9_9PAST</name>
<dbReference type="Proteomes" id="UP000188541">
    <property type="component" value="Unassembled WGS sequence"/>
</dbReference>
<gene>
    <name evidence="1" type="ORF">BKK55_00170</name>
</gene>
<evidence type="ECO:0000313" key="2">
    <source>
        <dbReference type="Proteomes" id="UP000188541"/>
    </source>
</evidence>
<reference evidence="1 2" key="1">
    <citation type="submission" date="2016-10" db="EMBL/GenBank/DDBJ databases">
        <title>Rodentibacter gen. nov. and new species.</title>
        <authorList>
            <person name="Christensen H."/>
        </authorList>
    </citation>
    <scope>NUCLEOTIDE SEQUENCE [LARGE SCALE GENOMIC DNA]</scope>
    <source>
        <strain evidence="1 2">1996246016</strain>
    </source>
</reference>
<dbReference type="AlphaFoldDB" id="A0A1V3JRZ9"/>
<dbReference type="STRING" id="1908266.BKK55_00170"/>
<keyword evidence="2" id="KW-1185">Reference proteome</keyword>
<comment type="caution">
    <text evidence="1">The sequence shown here is derived from an EMBL/GenBank/DDBJ whole genome shotgun (WGS) entry which is preliminary data.</text>
</comment>
<dbReference type="RefSeq" id="WP_077550062.1">
    <property type="nucleotide sequence ID" value="NZ_MLHO01000002.1"/>
</dbReference>
<protein>
    <submittedName>
        <fullName evidence="1">Uncharacterized protein</fullName>
    </submittedName>
</protein>
<evidence type="ECO:0000313" key="1">
    <source>
        <dbReference type="EMBL" id="OOF59568.1"/>
    </source>
</evidence>